<feature type="signal peptide" evidence="5">
    <location>
        <begin position="1"/>
        <end position="21"/>
    </location>
</feature>
<feature type="domain" description="AMP-dependent synthetase/ligase" evidence="6">
    <location>
        <begin position="20"/>
        <end position="400"/>
    </location>
</feature>
<proteinExistence type="inferred from homology"/>
<evidence type="ECO:0000259" key="7">
    <source>
        <dbReference type="Pfam" id="PF13193"/>
    </source>
</evidence>
<dbReference type="FunFam" id="3.30.300.30:FF:000008">
    <property type="entry name" value="2,3-dihydroxybenzoate-AMP ligase"/>
    <property type="match status" value="1"/>
</dbReference>
<dbReference type="PANTHER" id="PTHR43859:SF4">
    <property type="entry name" value="BUTANOATE--COA LIGASE AAE1-RELATED"/>
    <property type="match status" value="1"/>
</dbReference>
<reference evidence="8 9" key="1">
    <citation type="submission" date="2017-10" db="EMBL/GenBank/DDBJ databases">
        <title>Two draft genome sequences of Pusillimonas sp. strains isolated from a nitrate- and radionuclide-contaminated groundwater in Russia.</title>
        <authorList>
            <person name="Grouzdev D.S."/>
            <person name="Tourova T.P."/>
            <person name="Goeva M.A."/>
            <person name="Babich T.L."/>
            <person name="Sokolova D.S."/>
            <person name="Abdullin R."/>
            <person name="Poltaraus A.B."/>
            <person name="Toshchakov S.V."/>
            <person name="Nazina T.N."/>
        </authorList>
    </citation>
    <scope>NUCLEOTIDE SEQUENCE [LARGE SCALE GENOMIC DNA]</scope>
    <source>
        <strain evidence="8 9">JR1/69-3-13</strain>
    </source>
</reference>
<gene>
    <name evidence="8" type="ORF">CR159_19200</name>
</gene>
<evidence type="ECO:0000256" key="5">
    <source>
        <dbReference type="SAM" id="SignalP"/>
    </source>
</evidence>
<comment type="similarity">
    <text evidence="1">Belongs to the ATP-dependent AMP-binding enzyme family.</text>
</comment>
<dbReference type="SUPFAM" id="SSF56801">
    <property type="entry name" value="Acetyl-CoA synthetase-like"/>
    <property type="match status" value="1"/>
</dbReference>
<dbReference type="EMBL" id="PDNW01000024">
    <property type="protein sequence ID" value="PLC48204.1"/>
    <property type="molecule type" value="Genomic_DNA"/>
</dbReference>
<evidence type="ECO:0000256" key="3">
    <source>
        <dbReference type="ARBA" id="ARBA00022832"/>
    </source>
</evidence>
<dbReference type="InterPro" id="IPR045851">
    <property type="entry name" value="AMP-bd_C_sf"/>
</dbReference>
<dbReference type="CDD" id="cd12119">
    <property type="entry name" value="ttLC_FACS_AlkK_like"/>
    <property type="match status" value="1"/>
</dbReference>
<feature type="chain" id="PRO_5014723508" evidence="5">
    <location>
        <begin position="22"/>
        <end position="534"/>
    </location>
</feature>
<dbReference type="InterPro" id="IPR020845">
    <property type="entry name" value="AMP-binding_CS"/>
</dbReference>
<dbReference type="PROSITE" id="PS00455">
    <property type="entry name" value="AMP_BINDING"/>
    <property type="match status" value="1"/>
</dbReference>
<organism evidence="8 9">
    <name type="scientific">Pollutimonas subterranea</name>
    <dbReference type="NCBI Taxonomy" id="2045210"/>
    <lineage>
        <taxon>Bacteria</taxon>
        <taxon>Pseudomonadati</taxon>
        <taxon>Pseudomonadota</taxon>
        <taxon>Betaproteobacteria</taxon>
        <taxon>Burkholderiales</taxon>
        <taxon>Alcaligenaceae</taxon>
        <taxon>Pollutimonas</taxon>
    </lineage>
</organism>
<keyword evidence="9" id="KW-1185">Reference proteome</keyword>
<dbReference type="Gene3D" id="3.30.300.30">
    <property type="match status" value="1"/>
</dbReference>
<protein>
    <submittedName>
        <fullName evidence="8">Long-chain fatty acid--CoA ligase</fullName>
    </submittedName>
</protein>
<name>A0A2N4TZL1_9BURK</name>
<evidence type="ECO:0000256" key="2">
    <source>
        <dbReference type="ARBA" id="ARBA00022598"/>
    </source>
</evidence>
<dbReference type="OrthoDB" id="9766486at2"/>
<keyword evidence="3" id="KW-0276">Fatty acid metabolism</keyword>
<dbReference type="GO" id="GO:0016874">
    <property type="term" value="F:ligase activity"/>
    <property type="evidence" value="ECO:0007669"/>
    <property type="project" value="UniProtKB-KW"/>
</dbReference>
<evidence type="ECO:0000313" key="8">
    <source>
        <dbReference type="EMBL" id="PLC48204.1"/>
    </source>
</evidence>
<dbReference type="Proteomes" id="UP000234190">
    <property type="component" value="Unassembled WGS sequence"/>
</dbReference>
<dbReference type="Gene3D" id="3.40.50.12780">
    <property type="entry name" value="N-terminal domain of ligase-like"/>
    <property type="match status" value="1"/>
</dbReference>
<evidence type="ECO:0000313" key="9">
    <source>
        <dbReference type="Proteomes" id="UP000234190"/>
    </source>
</evidence>
<evidence type="ECO:0000259" key="6">
    <source>
        <dbReference type="Pfam" id="PF00501"/>
    </source>
</evidence>
<comment type="caution">
    <text evidence="8">The sequence shown here is derived from an EMBL/GenBank/DDBJ whole genome shotgun (WGS) entry which is preliminary data.</text>
</comment>
<dbReference type="Pfam" id="PF00501">
    <property type="entry name" value="AMP-binding"/>
    <property type="match status" value="1"/>
</dbReference>
<keyword evidence="2 8" id="KW-0436">Ligase</keyword>
<dbReference type="PANTHER" id="PTHR43859">
    <property type="entry name" value="ACYL-ACTIVATING ENZYME"/>
    <property type="match status" value="1"/>
</dbReference>
<keyword evidence="4" id="KW-0443">Lipid metabolism</keyword>
<dbReference type="InterPro" id="IPR025110">
    <property type="entry name" value="AMP-bd_C"/>
</dbReference>
<dbReference type="NCBIfam" id="NF004837">
    <property type="entry name" value="PRK06187.1"/>
    <property type="match status" value="1"/>
</dbReference>
<sequence length="534" mass="58676">MTTLGNMMSLPLLISSILTHAVNNNPNQQIVTALDDGTTHEYTYTNFAARTRKLATALNTRNIQPGDRVGTLAWNTYRHLEIYYATSGIGAICHTINPRLHLDQIAFIINDAQDSILFFDHHFTALVEKLATLCPSVREWILLNEGEHNSRQSDSWSSYSDWLTTSDTDFAWPVFDENTASGLCYTSGTTGNPKGALYSHRSTVLHAYASCHPDAVGISCRDAVMPLVPMFHVNAWGLPYSSLLSGAKIVMPGANLKGDALYRLCESEGVSISAGVPSVWQGLLDHTQANGLVFSTLRRAVIGGAACSAHMIVAFARINVAVRHAWGMTEVSPLGTVCTLTSEHQNLSAQEQQTVLSSQGRPLFGAEFKIINENGQRLPHDGASTGNLMVKGNWVIDTYYRDTKSALMDGWFHTGDVATIDKLGYLRITDRSKDVIKSGGEWISSIDIENIAMEHPDVLVAACIAQKHEKWGERPLLVVVKKPSATVGAADILNMFINRITKWSIPDEVKFIDDMPMTATGKLQKNALRNLFEN</sequence>
<dbReference type="GO" id="GO:0006631">
    <property type="term" value="P:fatty acid metabolic process"/>
    <property type="evidence" value="ECO:0007669"/>
    <property type="project" value="UniProtKB-KW"/>
</dbReference>
<accession>A0A2N4TZL1</accession>
<evidence type="ECO:0000256" key="1">
    <source>
        <dbReference type="ARBA" id="ARBA00006432"/>
    </source>
</evidence>
<feature type="domain" description="AMP-binding enzyme C-terminal" evidence="7">
    <location>
        <begin position="448"/>
        <end position="522"/>
    </location>
</feature>
<dbReference type="InterPro" id="IPR042099">
    <property type="entry name" value="ANL_N_sf"/>
</dbReference>
<evidence type="ECO:0000256" key="4">
    <source>
        <dbReference type="ARBA" id="ARBA00023098"/>
    </source>
</evidence>
<keyword evidence="5" id="KW-0732">Signal</keyword>
<dbReference type="AlphaFoldDB" id="A0A2N4TZL1"/>
<dbReference type="InterPro" id="IPR000873">
    <property type="entry name" value="AMP-dep_synth/lig_dom"/>
</dbReference>
<dbReference type="Pfam" id="PF13193">
    <property type="entry name" value="AMP-binding_C"/>
    <property type="match status" value="1"/>
</dbReference>
<dbReference type="RefSeq" id="WP_102075568.1">
    <property type="nucleotide sequence ID" value="NZ_PDNW01000024.1"/>
</dbReference>